<protein>
    <recommendedName>
        <fullName evidence="8">Protein kinase domain-containing protein</fullName>
    </recommendedName>
</protein>
<reference evidence="9 10" key="1">
    <citation type="submission" date="2017-09" db="EMBL/GenBank/DDBJ databases">
        <authorList>
            <consortium name="International Durum Wheat Genome Sequencing Consortium (IDWGSC)"/>
            <person name="Milanesi L."/>
        </authorList>
    </citation>
    <scope>NUCLEOTIDE SEQUENCE [LARGE SCALE GENOMIC DNA]</scope>
    <source>
        <strain evidence="10">cv. Svevo</strain>
    </source>
</reference>
<evidence type="ECO:0000256" key="3">
    <source>
        <dbReference type="ARBA" id="ARBA00022741"/>
    </source>
</evidence>
<dbReference type="InterPro" id="IPR001245">
    <property type="entry name" value="Ser-Thr/Tyr_kinase_cat_dom"/>
</dbReference>
<dbReference type="GO" id="GO:0005886">
    <property type="term" value="C:plasma membrane"/>
    <property type="evidence" value="ECO:0007669"/>
    <property type="project" value="TreeGrafter"/>
</dbReference>
<keyword evidence="2" id="KW-0808">Transferase</keyword>
<keyword evidence="10" id="KW-1185">Reference proteome</keyword>
<evidence type="ECO:0000313" key="9">
    <source>
        <dbReference type="EMBL" id="VAH37828.1"/>
    </source>
</evidence>
<dbReference type="Gramene" id="TRITD2Av1G274190.2">
    <property type="protein sequence ID" value="TRITD2Av1G274190.2"/>
    <property type="gene ID" value="TRITD2Av1G274190"/>
</dbReference>
<dbReference type="AlphaFoldDB" id="A0A9R1P7R0"/>
<evidence type="ECO:0000256" key="6">
    <source>
        <dbReference type="PROSITE-ProRule" id="PRU10141"/>
    </source>
</evidence>
<evidence type="ECO:0000256" key="1">
    <source>
        <dbReference type="ARBA" id="ARBA00022527"/>
    </source>
</evidence>
<dbReference type="PANTHER" id="PTHR27005:SF383">
    <property type="entry name" value="PROTEIN KINASE DOMAIN-CONTAINING PROTEIN"/>
    <property type="match status" value="1"/>
</dbReference>
<proteinExistence type="inferred from homology"/>
<dbReference type="PROSITE" id="PS00108">
    <property type="entry name" value="PROTEIN_KINASE_ST"/>
    <property type="match status" value="1"/>
</dbReference>
<keyword evidence="4" id="KW-0418">Kinase</keyword>
<dbReference type="FunFam" id="3.30.200.20:FF:000337">
    <property type="entry name" value="Wall-associated receptor kinase 3"/>
    <property type="match status" value="1"/>
</dbReference>
<dbReference type="SMART" id="SM00220">
    <property type="entry name" value="S_TKc"/>
    <property type="match status" value="1"/>
</dbReference>
<dbReference type="SUPFAM" id="SSF56112">
    <property type="entry name" value="Protein kinase-like (PK-like)"/>
    <property type="match status" value="1"/>
</dbReference>
<dbReference type="Gene3D" id="3.30.200.20">
    <property type="entry name" value="Phosphorylase Kinase, domain 1"/>
    <property type="match status" value="1"/>
</dbReference>
<dbReference type="PROSITE" id="PS00107">
    <property type="entry name" value="PROTEIN_KINASE_ATP"/>
    <property type="match status" value="1"/>
</dbReference>
<dbReference type="Proteomes" id="UP000324705">
    <property type="component" value="Chromosome 2A"/>
</dbReference>
<keyword evidence="3 6" id="KW-0547">Nucleotide-binding</keyword>
<dbReference type="PANTHER" id="PTHR27005">
    <property type="entry name" value="WALL-ASSOCIATED RECEPTOR KINASE-LIKE 21"/>
    <property type="match status" value="1"/>
</dbReference>
<dbReference type="InterPro" id="IPR000719">
    <property type="entry name" value="Prot_kinase_dom"/>
</dbReference>
<name>A0A9R1P7R0_TRITD</name>
<keyword evidence="1 7" id="KW-0723">Serine/threonine-protein kinase</keyword>
<dbReference type="GO" id="GO:0007166">
    <property type="term" value="P:cell surface receptor signaling pathway"/>
    <property type="evidence" value="ECO:0007669"/>
    <property type="project" value="InterPro"/>
</dbReference>
<evidence type="ECO:0000313" key="10">
    <source>
        <dbReference type="Proteomes" id="UP000324705"/>
    </source>
</evidence>
<dbReference type="GO" id="GO:0004674">
    <property type="term" value="F:protein serine/threonine kinase activity"/>
    <property type="evidence" value="ECO:0007669"/>
    <property type="project" value="UniProtKB-KW"/>
</dbReference>
<comment type="similarity">
    <text evidence="7">Belongs to the protein kinase superfamily.</text>
</comment>
<keyword evidence="5 6" id="KW-0067">ATP-binding</keyword>
<dbReference type="InterPro" id="IPR008271">
    <property type="entry name" value="Ser/Thr_kinase_AS"/>
</dbReference>
<evidence type="ECO:0000256" key="4">
    <source>
        <dbReference type="ARBA" id="ARBA00022777"/>
    </source>
</evidence>
<organism evidence="9 10">
    <name type="scientific">Triticum turgidum subsp. durum</name>
    <name type="common">Durum wheat</name>
    <name type="synonym">Triticum durum</name>
    <dbReference type="NCBI Taxonomy" id="4567"/>
    <lineage>
        <taxon>Eukaryota</taxon>
        <taxon>Viridiplantae</taxon>
        <taxon>Streptophyta</taxon>
        <taxon>Embryophyta</taxon>
        <taxon>Tracheophyta</taxon>
        <taxon>Spermatophyta</taxon>
        <taxon>Magnoliopsida</taxon>
        <taxon>Liliopsida</taxon>
        <taxon>Poales</taxon>
        <taxon>Poaceae</taxon>
        <taxon>BOP clade</taxon>
        <taxon>Pooideae</taxon>
        <taxon>Triticodae</taxon>
        <taxon>Triticeae</taxon>
        <taxon>Triticinae</taxon>
        <taxon>Triticum</taxon>
    </lineage>
</organism>
<dbReference type="Pfam" id="PF07714">
    <property type="entry name" value="PK_Tyr_Ser-Thr"/>
    <property type="match status" value="1"/>
</dbReference>
<dbReference type="InterPro" id="IPR017441">
    <property type="entry name" value="Protein_kinase_ATP_BS"/>
</dbReference>
<sequence length="243" mass="27617">MDHPENIVTQLIHEEHRSKWIARSNHNVKCFTEDEIKRFTDNYKTLLGRGAFGEVYQGVLEDKSMIAVKRFIYNVRESFAKELIVHREINHKNVVRLIGYCVDESALMVVTEYIPKGNLSNILHQDSMPITLDTRLRIAIECAKALDYMHSQMYTQIIHGDIKPANILLDDGLGAKISDFGISRLINTKSSNILLTGTHNACVSEHGLITLGIYYNASGYCAPEVTRNRWVSQKSDVYSFGIL</sequence>
<dbReference type="InterPro" id="IPR011009">
    <property type="entry name" value="Kinase-like_dom_sf"/>
</dbReference>
<evidence type="ECO:0000259" key="8">
    <source>
        <dbReference type="PROSITE" id="PS50011"/>
    </source>
</evidence>
<dbReference type="PROSITE" id="PS50011">
    <property type="entry name" value="PROTEIN_KINASE_DOM"/>
    <property type="match status" value="1"/>
</dbReference>
<feature type="domain" description="Protein kinase" evidence="8">
    <location>
        <begin position="41"/>
        <end position="243"/>
    </location>
</feature>
<dbReference type="EMBL" id="LT934113">
    <property type="protein sequence ID" value="VAH37828.1"/>
    <property type="molecule type" value="Genomic_DNA"/>
</dbReference>
<dbReference type="Gene3D" id="1.10.510.10">
    <property type="entry name" value="Transferase(Phosphotransferase) domain 1"/>
    <property type="match status" value="1"/>
</dbReference>
<feature type="binding site" evidence="6">
    <location>
        <position position="69"/>
    </location>
    <ligand>
        <name>ATP</name>
        <dbReference type="ChEBI" id="CHEBI:30616"/>
    </ligand>
</feature>
<evidence type="ECO:0000256" key="2">
    <source>
        <dbReference type="ARBA" id="ARBA00022679"/>
    </source>
</evidence>
<dbReference type="GO" id="GO:0005524">
    <property type="term" value="F:ATP binding"/>
    <property type="evidence" value="ECO:0007669"/>
    <property type="project" value="UniProtKB-UniRule"/>
</dbReference>
<evidence type="ECO:0000256" key="5">
    <source>
        <dbReference type="ARBA" id="ARBA00022840"/>
    </source>
</evidence>
<evidence type="ECO:0000256" key="7">
    <source>
        <dbReference type="RuleBase" id="RU000304"/>
    </source>
</evidence>
<dbReference type="InterPro" id="IPR045274">
    <property type="entry name" value="WAK-like"/>
</dbReference>
<accession>A0A9R1P7R0</accession>
<gene>
    <name evidence="9" type="ORF">TRITD_2Av1G274190</name>
</gene>